<evidence type="ECO:0000256" key="4">
    <source>
        <dbReference type="ARBA" id="ARBA00022723"/>
    </source>
</evidence>
<dbReference type="GO" id="GO:0006508">
    <property type="term" value="P:proteolysis"/>
    <property type="evidence" value="ECO:0007669"/>
    <property type="project" value="UniProtKB-KW"/>
</dbReference>
<keyword evidence="4 8" id="KW-0479">Metal-binding</keyword>
<evidence type="ECO:0000256" key="2">
    <source>
        <dbReference type="ARBA" id="ARBA00022438"/>
    </source>
</evidence>
<proteinExistence type="inferred from homology"/>
<dbReference type="InterPro" id="IPR051464">
    <property type="entry name" value="Peptidase_M42_aminopept"/>
</dbReference>
<feature type="binding site" evidence="8">
    <location>
        <position position="69"/>
    </location>
    <ligand>
        <name>Zn(2+)</name>
        <dbReference type="ChEBI" id="CHEBI:29105"/>
        <label>1</label>
    </ligand>
</feature>
<dbReference type="PATRIC" id="fig|1121338.3.peg.1406"/>
<dbReference type="PANTHER" id="PTHR32481">
    <property type="entry name" value="AMINOPEPTIDASE"/>
    <property type="match status" value="1"/>
</dbReference>
<reference evidence="9 10" key="1">
    <citation type="submission" date="2016-02" db="EMBL/GenBank/DDBJ databases">
        <title>Genome sequence of Clostridium tepidiprofundi DSM 19306.</title>
        <authorList>
            <person name="Poehlein A."/>
            <person name="Daniel R."/>
        </authorList>
    </citation>
    <scope>NUCLEOTIDE SEQUENCE [LARGE SCALE GENOMIC DNA]</scope>
    <source>
        <strain evidence="9 10">DSM 19306</strain>
    </source>
</reference>
<protein>
    <submittedName>
        <fullName evidence="9">Putative aminopeptidase YsdC</fullName>
        <ecNumber evidence="9">3.4.11.-</ecNumber>
    </submittedName>
</protein>
<dbReference type="RefSeq" id="WP_066824440.1">
    <property type="nucleotide sequence ID" value="NZ_LTBA01000012.1"/>
</dbReference>
<dbReference type="AlphaFoldDB" id="A0A151B4C6"/>
<dbReference type="EMBL" id="LTBA01000012">
    <property type="protein sequence ID" value="KYH34653.1"/>
    <property type="molecule type" value="Genomic_DNA"/>
</dbReference>
<gene>
    <name evidence="9" type="primary">ysdC_2</name>
    <name evidence="9" type="ORF">CLTEP_13700</name>
</gene>
<dbReference type="EC" id="3.4.11.-" evidence="9"/>
<dbReference type="Proteomes" id="UP000075531">
    <property type="component" value="Unassembled WGS sequence"/>
</dbReference>
<evidence type="ECO:0000256" key="6">
    <source>
        <dbReference type="PIRNR" id="PIRNR001123"/>
    </source>
</evidence>
<feature type="binding site" evidence="8">
    <location>
        <position position="242"/>
    </location>
    <ligand>
        <name>Zn(2+)</name>
        <dbReference type="ChEBI" id="CHEBI:29105"/>
        <label>1</label>
    </ligand>
</feature>
<dbReference type="PIRSF" id="PIRSF001123">
    <property type="entry name" value="PepA_GA"/>
    <property type="match status" value="1"/>
</dbReference>
<evidence type="ECO:0000256" key="7">
    <source>
        <dbReference type="PIRSR" id="PIRSR001123-1"/>
    </source>
</evidence>
<comment type="similarity">
    <text evidence="1 6">Belongs to the peptidase M42 family.</text>
</comment>
<dbReference type="Gene3D" id="3.40.630.10">
    <property type="entry name" value="Zn peptidases"/>
    <property type="match status" value="1"/>
</dbReference>
<feature type="binding site" evidence="8">
    <location>
        <position position="222"/>
    </location>
    <ligand>
        <name>Zn(2+)</name>
        <dbReference type="ChEBI" id="CHEBI:29105"/>
        <label>2</label>
    </ligand>
</feature>
<dbReference type="PANTHER" id="PTHR32481:SF7">
    <property type="entry name" value="AMINOPEPTIDASE YHFE-RELATED"/>
    <property type="match status" value="1"/>
</dbReference>
<dbReference type="Pfam" id="PF05343">
    <property type="entry name" value="Peptidase_M42"/>
    <property type="match status" value="1"/>
</dbReference>
<feature type="binding site" evidence="8">
    <location>
        <position position="187"/>
    </location>
    <ligand>
        <name>Zn(2+)</name>
        <dbReference type="ChEBI" id="CHEBI:29105"/>
        <label>1</label>
    </ligand>
</feature>
<sequence>MNYNTDKLKKYLYDILTIPSPSGYTNTIMNYIKDELDKLNVSYTVTTKGAVIATIKGENNEYQRTFSAHVDTLGAMVKEIKSNGTLALTPLGGYMMNSIEGENCTIETVDGKIYTGTIQTIKPSVHISGSDARELKRIPENMEVVIDEKVFSKEDVEKLGINVGDFICFDSRTIITESGFVKSRHLDDKASVAILLSTISYLTENNITLPHTVNFFISNYEEVGHGASAALPEKTKEFISVDMGCPGLDQNSTEYAVCICAKDSSGPYDLDLRIALTNLCKKHNIEHRIDIYPNYGSDASAALRAGWDIKAGLIGAGIFASHGYERTHMDSILATLDLIVKYCQTKASPENN</sequence>
<feature type="binding site" evidence="8">
    <location>
        <position position="187"/>
    </location>
    <ligand>
        <name>Zn(2+)</name>
        <dbReference type="ChEBI" id="CHEBI:29105"/>
        <label>2</label>
    </ligand>
</feature>
<evidence type="ECO:0000313" key="10">
    <source>
        <dbReference type="Proteomes" id="UP000075531"/>
    </source>
</evidence>
<feature type="binding site" evidence="8">
    <location>
        <position position="322"/>
    </location>
    <ligand>
        <name>Zn(2+)</name>
        <dbReference type="ChEBI" id="CHEBI:29105"/>
        <label>2</label>
    </ligand>
</feature>
<name>A0A151B4C6_9CLOT</name>
<keyword evidence="5 9" id="KW-0378">Hydrolase</keyword>
<dbReference type="STRING" id="1121338.CLTEP_13700"/>
<dbReference type="CDD" id="cd05657">
    <property type="entry name" value="M42_glucanase_like"/>
    <property type="match status" value="1"/>
</dbReference>
<accession>A0A151B4C6</accession>
<dbReference type="SUPFAM" id="SSF101821">
    <property type="entry name" value="Aminopeptidase/glucanase lid domain"/>
    <property type="match status" value="1"/>
</dbReference>
<dbReference type="GO" id="GO:0046872">
    <property type="term" value="F:metal ion binding"/>
    <property type="evidence" value="ECO:0007669"/>
    <property type="project" value="UniProtKB-UniRule"/>
</dbReference>
<feature type="active site" description="Proton acceptor" evidence="7">
    <location>
        <position position="221"/>
    </location>
</feature>
<dbReference type="InterPro" id="IPR023367">
    <property type="entry name" value="Peptidase_M42_dom2"/>
</dbReference>
<comment type="caution">
    <text evidence="9">The sequence shown here is derived from an EMBL/GenBank/DDBJ whole genome shotgun (WGS) entry which is preliminary data.</text>
</comment>
<organism evidence="9 10">
    <name type="scientific">Clostridium tepidiprofundi DSM 19306</name>
    <dbReference type="NCBI Taxonomy" id="1121338"/>
    <lineage>
        <taxon>Bacteria</taxon>
        <taxon>Bacillati</taxon>
        <taxon>Bacillota</taxon>
        <taxon>Clostridia</taxon>
        <taxon>Eubacteriales</taxon>
        <taxon>Clostridiaceae</taxon>
        <taxon>Clostridium</taxon>
    </lineage>
</organism>
<dbReference type="Gene3D" id="2.40.30.40">
    <property type="entry name" value="Peptidase M42, domain 2"/>
    <property type="match status" value="1"/>
</dbReference>
<keyword evidence="3" id="KW-0645">Protease</keyword>
<dbReference type="SUPFAM" id="SSF53187">
    <property type="entry name" value="Zn-dependent exopeptidases"/>
    <property type="match status" value="1"/>
</dbReference>
<evidence type="ECO:0000256" key="3">
    <source>
        <dbReference type="ARBA" id="ARBA00022670"/>
    </source>
</evidence>
<evidence type="ECO:0000256" key="5">
    <source>
        <dbReference type="ARBA" id="ARBA00022801"/>
    </source>
</evidence>
<keyword evidence="10" id="KW-1185">Reference proteome</keyword>
<dbReference type="OrthoDB" id="361940at2"/>
<dbReference type="InterPro" id="IPR008007">
    <property type="entry name" value="Peptidase_M42"/>
</dbReference>
<dbReference type="GO" id="GO:0004177">
    <property type="term" value="F:aminopeptidase activity"/>
    <property type="evidence" value="ECO:0007669"/>
    <property type="project" value="UniProtKB-UniRule"/>
</dbReference>
<evidence type="ECO:0000313" key="9">
    <source>
        <dbReference type="EMBL" id="KYH34653.1"/>
    </source>
</evidence>
<evidence type="ECO:0000256" key="8">
    <source>
        <dbReference type="PIRSR" id="PIRSR001123-2"/>
    </source>
</evidence>
<keyword evidence="2 9" id="KW-0031">Aminopeptidase</keyword>
<comment type="cofactor">
    <cofactor evidence="8">
        <name>a divalent metal cation</name>
        <dbReference type="ChEBI" id="CHEBI:60240"/>
    </cofactor>
    <text evidence="8">Binds 2 divalent metal cations per subunit.</text>
</comment>
<evidence type="ECO:0000256" key="1">
    <source>
        <dbReference type="ARBA" id="ARBA00006272"/>
    </source>
</evidence>